<evidence type="ECO:0000256" key="1">
    <source>
        <dbReference type="SAM" id="Phobius"/>
    </source>
</evidence>
<accession>F9WCJ5</accession>
<feature type="transmembrane region" description="Helical" evidence="1">
    <location>
        <begin position="29"/>
        <end position="46"/>
    </location>
</feature>
<reference evidence="2 3" key="2">
    <citation type="journal article" date="2012" name="Proc. Natl. Acad. Sci. U.S.A.">
        <title>Antigenic diversity is generated by distinct evolutionary mechanisms in African trypanosome species.</title>
        <authorList>
            <person name="Jackson A.P."/>
            <person name="Berry A."/>
            <person name="Aslett M."/>
            <person name="Allison H.C."/>
            <person name="Burton P."/>
            <person name="Vavrova-Anderson J."/>
            <person name="Brown R."/>
            <person name="Browne H."/>
            <person name="Corton N."/>
            <person name="Hauser H."/>
            <person name="Gamble J."/>
            <person name="Gilderthorp R."/>
            <person name="Marcello L."/>
            <person name="McQuillan J."/>
            <person name="Otto T.D."/>
            <person name="Quail M.A."/>
            <person name="Sanders M.J."/>
            <person name="van Tonder A."/>
            <person name="Ginger M.L."/>
            <person name="Field M.C."/>
            <person name="Barry J.D."/>
            <person name="Hertz-Fowler C."/>
            <person name="Berriman M."/>
        </authorList>
    </citation>
    <scope>NUCLEOTIDE SEQUENCE [LARGE SCALE GENOMIC DNA]</scope>
    <source>
        <strain evidence="2 3">IL3000</strain>
    </source>
</reference>
<dbReference type="AlphaFoldDB" id="F9WCJ5"/>
<protein>
    <submittedName>
        <fullName evidence="2">WGS project CAEQ00000000 data, annotated contig 2240</fullName>
    </submittedName>
</protein>
<evidence type="ECO:0000313" key="2">
    <source>
        <dbReference type="EMBL" id="CCD14989.1"/>
    </source>
</evidence>
<proteinExistence type="predicted"/>
<keyword evidence="1" id="KW-0472">Membrane</keyword>
<keyword evidence="3" id="KW-1185">Reference proteome</keyword>
<dbReference type="VEuPathDB" id="TriTrypDB:TcIL3000_0_55560"/>
<sequence>MILTNRQRFPQRVVQWLKSVLRKHNPTCIYTNTHFFVVIIIIIIIFTHTHTHSRLCKYAYIFNCLYLGPNDVFLLNFHRHYYAPLHAEKTLLRVMSENVIKRITMSAPLPCPLLLRLKEVFALFVVEIYIYIYEPHDDAPRRRRNGACFSQEGAL</sequence>
<reference evidence="3" key="1">
    <citation type="submission" date="2011-07" db="EMBL/GenBank/DDBJ databases">
        <title>Divergent evolution of antigenic variation in African trypanosomes.</title>
        <authorList>
            <person name="Jackson A.P."/>
            <person name="Berry A."/>
            <person name="Allison H.C."/>
            <person name="Burton P."/>
            <person name="Anderson J."/>
            <person name="Aslett M."/>
            <person name="Brown R."/>
            <person name="Corton N."/>
            <person name="Harris D."/>
            <person name="Hauser H."/>
            <person name="Gamble J."/>
            <person name="Gilderthorp R."/>
            <person name="McQuillan J."/>
            <person name="Quail M.A."/>
            <person name="Sanders M."/>
            <person name="Van Tonder A."/>
            <person name="Ginger M.L."/>
            <person name="Donelson J.E."/>
            <person name="Field M.C."/>
            <person name="Barry J.D."/>
            <person name="Berriman M."/>
            <person name="Hertz-Fowler C."/>
        </authorList>
    </citation>
    <scope>NUCLEOTIDE SEQUENCE [LARGE SCALE GENOMIC DNA]</scope>
    <source>
        <strain evidence="3">IL3000</strain>
    </source>
</reference>
<gene>
    <name evidence="2" type="ORF">TCIL3000_0_55560</name>
</gene>
<dbReference type="EMBL" id="CAEQ01001731">
    <property type="protein sequence ID" value="CCD14989.1"/>
    <property type="molecule type" value="Genomic_DNA"/>
</dbReference>
<name>F9WCJ5_TRYCI</name>
<evidence type="ECO:0000313" key="3">
    <source>
        <dbReference type="Proteomes" id="UP000000702"/>
    </source>
</evidence>
<dbReference type="Proteomes" id="UP000000702">
    <property type="component" value="Unassembled WGS sequence"/>
</dbReference>
<keyword evidence="1" id="KW-1133">Transmembrane helix</keyword>
<organism evidence="2 3">
    <name type="scientific">Trypanosoma congolense (strain IL3000)</name>
    <dbReference type="NCBI Taxonomy" id="1068625"/>
    <lineage>
        <taxon>Eukaryota</taxon>
        <taxon>Discoba</taxon>
        <taxon>Euglenozoa</taxon>
        <taxon>Kinetoplastea</taxon>
        <taxon>Metakinetoplastina</taxon>
        <taxon>Trypanosomatida</taxon>
        <taxon>Trypanosomatidae</taxon>
        <taxon>Trypanosoma</taxon>
        <taxon>Nannomonas</taxon>
    </lineage>
</organism>
<comment type="caution">
    <text evidence="2">The sequence shown here is derived from an EMBL/GenBank/DDBJ whole genome shotgun (WGS) entry which is preliminary data.</text>
</comment>
<keyword evidence="1" id="KW-0812">Transmembrane</keyword>